<dbReference type="Gene3D" id="3.60.15.10">
    <property type="entry name" value="Ribonuclease Z/Hydroxyacylglutathione hydrolase-like"/>
    <property type="match status" value="1"/>
</dbReference>
<dbReference type="Proteomes" id="UP001600941">
    <property type="component" value="Unassembled WGS sequence"/>
</dbReference>
<reference evidence="2 3" key="1">
    <citation type="submission" date="2024-04" db="EMBL/GenBank/DDBJ databases">
        <title>Defined microbial consortia suppress multidrug-resistant proinflammatory Enterobacteriaceae via ecological control.</title>
        <authorList>
            <person name="Furuichi M."/>
            <person name="Kawaguchi T."/>
            <person name="Pust M."/>
            <person name="Yasuma K."/>
            <person name="Plichta D."/>
            <person name="Hasegawa N."/>
            <person name="Ohya T."/>
            <person name="Bhattarai S."/>
            <person name="Sasajima S."/>
            <person name="Aoto Y."/>
            <person name="Tuganbaev T."/>
            <person name="Yaginuma M."/>
            <person name="Ueda M."/>
            <person name="Okahashi N."/>
            <person name="Amafuji K."/>
            <person name="Kiridooshi Y."/>
            <person name="Sugita K."/>
            <person name="Strazar M."/>
            <person name="Skelly A."/>
            <person name="Suda W."/>
            <person name="Hattori M."/>
            <person name="Nakamoto N."/>
            <person name="Caballero S."/>
            <person name="Norman J."/>
            <person name="Olle B."/>
            <person name="Tanoue T."/>
            <person name="Arita M."/>
            <person name="Bucci V."/>
            <person name="Atarashi K."/>
            <person name="Xavier R."/>
            <person name="Honda K."/>
        </authorList>
    </citation>
    <scope>NUCLEOTIDE SEQUENCE [LARGE SCALE GENOMIC DNA]</scope>
    <source>
        <strain evidence="3">k34-0107-D12</strain>
    </source>
</reference>
<dbReference type="InterPro" id="IPR050855">
    <property type="entry name" value="NDM-1-like"/>
</dbReference>
<proteinExistence type="predicted"/>
<organism evidence="2 3">
    <name type="scientific">Blautia parvula</name>
    <dbReference type="NCBI Taxonomy" id="2877527"/>
    <lineage>
        <taxon>Bacteria</taxon>
        <taxon>Bacillati</taxon>
        <taxon>Bacillota</taxon>
        <taxon>Clostridia</taxon>
        <taxon>Lachnospirales</taxon>
        <taxon>Lachnospiraceae</taxon>
        <taxon>Blautia</taxon>
    </lineage>
</organism>
<gene>
    <name evidence="2" type="ORF">K340107D12_11580</name>
</gene>
<dbReference type="SUPFAM" id="SSF56281">
    <property type="entry name" value="Metallo-hydrolase/oxidoreductase"/>
    <property type="match status" value="1"/>
</dbReference>
<dbReference type="PANTHER" id="PTHR42951">
    <property type="entry name" value="METALLO-BETA-LACTAMASE DOMAIN-CONTAINING"/>
    <property type="match status" value="1"/>
</dbReference>
<dbReference type="RefSeq" id="WP_227212098.1">
    <property type="nucleotide sequence ID" value="NZ_BAABZQ010000001.1"/>
</dbReference>
<dbReference type="SMART" id="SM00849">
    <property type="entry name" value="Lactamase_B"/>
    <property type="match status" value="1"/>
</dbReference>
<comment type="caution">
    <text evidence="2">The sequence shown here is derived from an EMBL/GenBank/DDBJ whole genome shotgun (WGS) entry which is preliminary data.</text>
</comment>
<dbReference type="EMBL" id="BAABZQ010000001">
    <property type="protein sequence ID" value="GAA6498342.1"/>
    <property type="molecule type" value="Genomic_DNA"/>
</dbReference>
<evidence type="ECO:0000259" key="1">
    <source>
        <dbReference type="SMART" id="SM00849"/>
    </source>
</evidence>
<dbReference type="Pfam" id="PF00753">
    <property type="entry name" value="Lactamase_B"/>
    <property type="match status" value="1"/>
</dbReference>
<keyword evidence="3" id="KW-1185">Reference proteome</keyword>
<dbReference type="InterPro" id="IPR001279">
    <property type="entry name" value="Metallo-B-lactamas"/>
</dbReference>
<sequence length="315" mass="35775">MKSKVIQGEPLEELSAAYMKELRLHNSTKMTYDEINPYAEVYRFRENVYGIYTENADGGGAPWSYVITGPEKAMLIDTGFGIGNLKGLVDRITGGMPLTVVNTHTHRDHTYGNYQFDTVYCHEYAVPFLEKQMRPDVWDFLFDEQGNNIWLEFDREDIIPYREYKIVGCENHHIFRLGEGYEVELIFLGGHDAGQAGFLDKRNRIFFCGDAFLSMWVLVNGPKAGMPYRKAATLNCFQEQLQSLAARTGEFDSLFPGHFIVDIGSSVVGNMLEACSAVIQNPGCCDYQVMRKGRMSRFKFVKGLGALSYTEESFL</sequence>
<evidence type="ECO:0000313" key="2">
    <source>
        <dbReference type="EMBL" id="GAA6498342.1"/>
    </source>
</evidence>
<feature type="domain" description="Metallo-beta-lactamase" evidence="1">
    <location>
        <begin position="61"/>
        <end position="258"/>
    </location>
</feature>
<accession>A0ABQ0BP77</accession>
<protein>
    <recommendedName>
        <fullName evidence="1">Metallo-beta-lactamase domain-containing protein</fullName>
    </recommendedName>
</protein>
<evidence type="ECO:0000313" key="3">
    <source>
        <dbReference type="Proteomes" id="UP001600941"/>
    </source>
</evidence>
<dbReference type="InterPro" id="IPR036866">
    <property type="entry name" value="RibonucZ/Hydroxyglut_hydro"/>
</dbReference>
<name>A0ABQ0BP77_9FIRM</name>